<dbReference type="SUPFAM" id="SSF52096">
    <property type="entry name" value="ClpP/crotonase"/>
    <property type="match status" value="1"/>
</dbReference>
<evidence type="ECO:0000313" key="2">
    <source>
        <dbReference type="Proteomes" id="UP001499951"/>
    </source>
</evidence>
<dbReference type="PANTHER" id="PTHR35984:SF1">
    <property type="entry name" value="PERIPLASMIC SERINE PROTEASE"/>
    <property type="match status" value="1"/>
</dbReference>
<accession>A0ABP3PLN0</accession>
<comment type="caution">
    <text evidence="1">The sequence shown here is derived from an EMBL/GenBank/DDBJ whole genome shotgun (WGS) entry which is preliminary data.</text>
</comment>
<dbReference type="RefSeq" id="WP_166933264.1">
    <property type="nucleotide sequence ID" value="NZ_BAAADD010000003.1"/>
</dbReference>
<name>A0ABP3PLN0_9PROT</name>
<dbReference type="PANTHER" id="PTHR35984">
    <property type="entry name" value="PERIPLASMIC SERINE PROTEASE"/>
    <property type="match status" value="1"/>
</dbReference>
<protein>
    <recommendedName>
        <fullName evidence="3">Serine dehydrogenase proteinase</fullName>
    </recommendedName>
</protein>
<dbReference type="InterPro" id="IPR002825">
    <property type="entry name" value="Pept_S49_ser-pept_pro"/>
</dbReference>
<sequence>MTDQTPILKRPPVLFEKTQNVIERLESRLGEPLITYWNSSNGSICSNDVIGLYGVLKSIGPVPRLSLFIKSTGGFGEASLRMVHLLRQFVDQLTVLVPLECESAATMLALGADKILMGPLAQLSAVDTSLTHDLSPIDRDNDRVKVSQDELSRVVRLWREQSGKESDNPYGELYRHVHPLVIGAVDRASALSTRLCVDILSYHLKDRKRAEEISNTLNASFPSHSYPITIREAERIGLNVRPLADGVNADLLELNEIYSEMGQNASTDFDERNSHDLSILNIIEGKSVQVFFQRDKDWHYRAEERRWVSLNDNSTWKKAEIVDGKVGVSVFHMR</sequence>
<reference evidence="2" key="1">
    <citation type="journal article" date="2019" name="Int. J. Syst. Evol. Microbiol.">
        <title>The Global Catalogue of Microorganisms (GCM) 10K type strain sequencing project: providing services to taxonomists for standard genome sequencing and annotation.</title>
        <authorList>
            <consortium name="The Broad Institute Genomics Platform"/>
            <consortium name="The Broad Institute Genome Sequencing Center for Infectious Disease"/>
            <person name="Wu L."/>
            <person name="Ma J."/>
        </authorList>
    </citation>
    <scope>NUCLEOTIDE SEQUENCE [LARGE SCALE GENOMIC DNA]</scope>
    <source>
        <strain evidence="2">JCM 15089</strain>
    </source>
</reference>
<evidence type="ECO:0000313" key="1">
    <source>
        <dbReference type="EMBL" id="GAA0566275.1"/>
    </source>
</evidence>
<dbReference type="Proteomes" id="UP001499951">
    <property type="component" value="Unassembled WGS sequence"/>
</dbReference>
<dbReference type="EMBL" id="BAAADD010000003">
    <property type="protein sequence ID" value="GAA0566275.1"/>
    <property type="molecule type" value="Genomic_DNA"/>
</dbReference>
<keyword evidence="2" id="KW-1185">Reference proteome</keyword>
<organism evidence="1 2">
    <name type="scientific">Rhizomicrobium electricum</name>
    <dbReference type="NCBI Taxonomy" id="480070"/>
    <lineage>
        <taxon>Bacteria</taxon>
        <taxon>Pseudomonadati</taxon>
        <taxon>Pseudomonadota</taxon>
        <taxon>Alphaproteobacteria</taxon>
        <taxon>Micropepsales</taxon>
        <taxon>Micropepsaceae</taxon>
        <taxon>Rhizomicrobium</taxon>
    </lineage>
</organism>
<dbReference type="Gene3D" id="3.90.226.10">
    <property type="entry name" value="2-enoyl-CoA Hydratase, Chain A, domain 1"/>
    <property type="match status" value="1"/>
</dbReference>
<evidence type="ECO:0008006" key="3">
    <source>
        <dbReference type="Google" id="ProtNLM"/>
    </source>
</evidence>
<proteinExistence type="predicted"/>
<dbReference type="InterPro" id="IPR029045">
    <property type="entry name" value="ClpP/crotonase-like_dom_sf"/>
</dbReference>
<gene>
    <name evidence="1" type="ORF">GCM10008942_13380</name>
</gene>